<gene>
    <name evidence="2" type="ORF">HRI_002976500</name>
</gene>
<reference evidence="2" key="1">
    <citation type="submission" date="2023-05" db="EMBL/GenBank/DDBJ databases">
        <title>Genome and transcriptome analyses reveal genes involved in the formation of fine ridges on petal epidermal cells in Hibiscus trionum.</title>
        <authorList>
            <person name="Koshimizu S."/>
            <person name="Masuda S."/>
            <person name="Ishii T."/>
            <person name="Shirasu K."/>
            <person name="Hoshino A."/>
            <person name="Arita M."/>
        </authorList>
    </citation>
    <scope>NUCLEOTIDE SEQUENCE</scope>
    <source>
        <strain evidence="2">Hamamatsu line</strain>
    </source>
</reference>
<feature type="compositionally biased region" description="Polar residues" evidence="1">
    <location>
        <begin position="59"/>
        <end position="69"/>
    </location>
</feature>
<proteinExistence type="predicted"/>
<evidence type="ECO:0000313" key="2">
    <source>
        <dbReference type="EMBL" id="GMI93072.1"/>
    </source>
</evidence>
<comment type="caution">
    <text evidence="2">The sequence shown here is derived from an EMBL/GenBank/DDBJ whole genome shotgun (WGS) entry which is preliminary data.</text>
</comment>
<keyword evidence="3" id="KW-1185">Reference proteome</keyword>
<evidence type="ECO:0000256" key="1">
    <source>
        <dbReference type="SAM" id="MobiDB-lite"/>
    </source>
</evidence>
<dbReference type="PANTHER" id="PTHR33257">
    <property type="entry name" value="OS05G0165500 PROTEIN"/>
    <property type="match status" value="1"/>
</dbReference>
<dbReference type="OrthoDB" id="691043at2759"/>
<dbReference type="AlphaFoldDB" id="A0A9W7IBH5"/>
<feature type="region of interest" description="Disordered" evidence="1">
    <location>
        <begin position="59"/>
        <end position="90"/>
    </location>
</feature>
<organism evidence="2 3">
    <name type="scientific">Hibiscus trionum</name>
    <name type="common">Flower of an hour</name>
    <dbReference type="NCBI Taxonomy" id="183268"/>
    <lineage>
        <taxon>Eukaryota</taxon>
        <taxon>Viridiplantae</taxon>
        <taxon>Streptophyta</taxon>
        <taxon>Embryophyta</taxon>
        <taxon>Tracheophyta</taxon>
        <taxon>Spermatophyta</taxon>
        <taxon>Magnoliopsida</taxon>
        <taxon>eudicotyledons</taxon>
        <taxon>Gunneridae</taxon>
        <taxon>Pentapetalae</taxon>
        <taxon>rosids</taxon>
        <taxon>malvids</taxon>
        <taxon>Malvales</taxon>
        <taxon>Malvaceae</taxon>
        <taxon>Malvoideae</taxon>
        <taxon>Hibiscus</taxon>
    </lineage>
</organism>
<dbReference type="EMBL" id="BSYR01000025">
    <property type="protein sequence ID" value="GMI93072.1"/>
    <property type="molecule type" value="Genomic_DNA"/>
</dbReference>
<name>A0A9W7IBH5_HIBTR</name>
<dbReference type="PANTHER" id="PTHR33257:SF58">
    <property type="entry name" value="REJ DOMAIN-CONTAINING PROTEIN"/>
    <property type="match status" value="1"/>
</dbReference>
<dbReference type="Proteomes" id="UP001165190">
    <property type="component" value="Unassembled WGS sequence"/>
</dbReference>
<sequence length="159" mass="17453">MLNTSPDHLPQNKSLGIKQDDKFFCRLLSKENSLANPSFRVYYCGLSGAVPFTWESQPGTPKSTFSNATIPPLTPPPSYYSNSKPLKSKRSRSGLLHSLFPKIISLKKTANPLPSSSPMFLATSPGKDRKRSRFSNPDDAAIGSPTSILCFDIGLGKYR</sequence>
<accession>A0A9W7IBH5</accession>
<protein>
    <submittedName>
        <fullName evidence="2">Uncharacterized protein</fullName>
    </submittedName>
</protein>
<evidence type="ECO:0000313" key="3">
    <source>
        <dbReference type="Proteomes" id="UP001165190"/>
    </source>
</evidence>
<feature type="region of interest" description="Disordered" evidence="1">
    <location>
        <begin position="117"/>
        <end position="139"/>
    </location>
</feature>